<keyword evidence="2" id="KW-1185">Reference proteome</keyword>
<dbReference type="EMBL" id="BDIP01000095">
    <property type="protein sequence ID" value="GIQ80041.1"/>
    <property type="molecule type" value="Genomic_DNA"/>
</dbReference>
<protein>
    <submittedName>
        <fullName evidence="1">Uncharacterized protein</fullName>
    </submittedName>
</protein>
<dbReference type="AlphaFoldDB" id="A0A9K3CMW6"/>
<dbReference type="Proteomes" id="UP000265618">
    <property type="component" value="Unassembled WGS sequence"/>
</dbReference>
<comment type="caution">
    <text evidence="1">The sequence shown here is derived from an EMBL/GenBank/DDBJ whole genome shotgun (WGS) entry which is preliminary data.</text>
</comment>
<name>A0A9K3CMW6_9EUKA</name>
<reference evidence="1 2" key="1">
    <citation type="journal article" date="2018" name="PLoS ONE">
        <title>The draft genome of Kipferlia bialata reveals reductive genome evolution in fornicate parasites.</title>
        <authorList>
            <person name="Tanifuji G."/>
            <person name="Takabayashi S."/>
            <person name="Kume K."/>
            <person name="Takagi M."/>
            <person name="Nakayama T."/>
            <person name="Kamikawa R."/>
            <person name="Inagaki Y."/>
            <person name="Hashimoto T."/>
        </authorList>
    </citation>
    <scope>NUCLEOTIDE SEQUENCE [LARGE SCALE GENOMIC DNA]</scope>
    <source>
        <strain evidence="1">NY0173</strain>
    </source>
</reference>
<proteinExistence type="predicted"/>
<gene>
    <name evidence="1" type="ORF">KIPB_000770</name>
</gene>
<organism evidence="1 2">
    <name type="scientific">Kipferlia bialata</name>
    <dbReference type="NCBI Taxonomy" id="797122"/>
    <lineage>
        <taxon>Eukaryota</taxon>
        <taxon>Metamonada</taxon>
        <taxon>Carpediemonas-like organisms</taxon>
        <taxon>Kipferlia</taxon>
    </lineage>
</organism>
<accession>A0A9K3CMW6</accession>
<evidence type="ECO:0000313" key="1">
    <source>
        <dbReference type="EMBL" id="GIQ80041.1"/>
    </source>
</evidence>
<evidence type="ECO:0000313" key="2">
    <source>
        <dbReference type="Proteomes" id="UP000265618"/>
    </source>
</evidence>
<sequence>MELSRRFRFQSPRGGRTETALTYITTSVRDSLCDISVSVVTAEGPCGFVDTFMWSAYYESAVELRSALGEALSSDGNEDDMAPCRLVFEGQSLWKSHTLCFVFDRVALTMRRVSGFHSIRKTPILRIFPRDFHVIQVTGVNRNDLLPGTEADRVFTTILGRVSNYVTVAGFSSLSVVPQDKQVAIAKVHQLAEDSSIKVMLAEEVSLFLDPYFATSAVKKGEKPLDNQIDLPFAGICNQWPAGNTPPLLHSVVPACSPLRLNDADQSLLPLGRVMTTLSNMGDSLAFMPSSAFLGAVKKGHGRVGGYGRH</sequence>